<evidence type="ECO:0000259" key="4">
    <source>
        <dbReference type="Pfam" id="PF00134"/>
    </source>
</evidence>
<dbReference type="GO" id="GO:0005506">
    <property type="term" value="F:iron ion binding"/>
    <property type="evidence" value="ECO:0007669"/>
    <property type="project" value="InterPro"/>
</dbReference>
<dbReference type="Gene3D" id="1.10.630.10">
    <property type="entry name" value="Cytochrome P450"/>
    <property type="match status" value="2"/>
</dbReference>
<comment type="similarity">
    <text evidence="1">Belongs to the cytochrome P450 family.</text>
</comment>
<dbReference type="AlphaFoldDB" id="C3Y3H8"/>
<feature type="domain" description="Cyclin N-terminal" evidence="4">
    <location>
        <begin position="402"/>
        <end position="472"/>
    </location>
</feature>
<dbReference type="InterPro" id="IPR006671">
    <property type="entry name" value="Cyclin_N"/>
</dbReference>
<dbReference type="GO" id="GO:0016705">
    <property type="term" value="F:oxidoreductase activity, acting on paired donors, with incorporation or reduction of molecular oxygen"/>
    <property type="evidence" value="ECO:0007669"/>
    <property type="project" value="InterPro"/>
</dbReference>
<sequence length="1017" mass="113001">MAASRHGRGTAKTSRKRHASWRRTAAKNFLSNIPLDGSFEESVPGRNESVASLGGQQTAAAVHPTSTAEGEGPLDTVDGHRDLGHGQDIHKGQSEEWTHIGEDAFAVDIPANSHMQQENTSPRARANTYSPGQLAEGHPSPRRGLVRQNSLSSPRDTPPRDNKIRVHRSLSMSESAESVLSQKVHFLRSLRERGFRKGRLVLVSGHKVPYAVVSLIPYSRISQHGYVSVPEGRRQRHPSGNRPLSYMTDTSVMAQLQGVELGDDGKTVSYAHFLVPTRSMEKRKSLDGLGPPVATQSQTYLRTVSYDPAHLLRVQASSEEPAVPLLPKYDPYLLDDPEWRSGKHRTVLNLPCYMTTIIDYAKPSELKKDLNEMFKERFPHIQLTLSKLRSLKREMKKIAVDDCRMEEVTVAQTYVYFDQLVLQGKINKQNRKYCAGACLLLAAKLNDTKKAQLAKLLENNDEVESSADSVSQEHMNVYENENEVAMSADWSAINAYENDDEVAMPISHEHTNVYENDDEAAVSPVNAYENDNDVAICADSEDEQDTNAYENDDEAAIPTAASETQKDNNIYENDYKITMSEAREDTNFYENDKEVAFPADSETRKDNNMYENDDKVVAVAMIGSEVGQDSNVYENDKIVAKSVSVPPVNVYENNDVETARFVHHLSGQLNMYGNDNREALSAICEKRTGMYKNVNVNTILDYSEDGEDIPECSSDNAQTVSTDCRPIYGDGASKGGCTASQTIYSSERTVSAASQSIYGNETEEAMSAASQSIYGNETEEAMSAASHSIYGNENEEAMSAASQLIYGNVNEEAMSAASQSIYRNVNEEAMSAASQSIYGNENEEAMSAASKSTYGNETEEAMSAASQSIYGNENEEAMSAASQSIYNNENDKDTEGREKMGRGSRYLDFLDILLTARDPDREGLTDDEIRAEVDTFLFEVSRRTTRDFDLMGHRLPAGATLNINTWCLHHNRAVWGEDFMEYKPDMFSSENMKKMDAYAFIPFSAGPRCIYYNPSGR</sequence>
<dbReference type="InterPro" id="IPR036915">
    <property type="entry name" value="Cyclin-like_sf"/>
</dbReference>
<dbReference type="InParanoid" id="C3Y3H8"/>
<dbReference type="PANTHER" id="PTHR22896">
    <property type="entry name" value="CDK5 AND ABL1 ENZYME SUBSTRATE 1"/>
    <property type="match status" value="1"/>
</dbReference>
<evidence type="ECO:0000256" key="2">
    <source>
        <dbReference type="SAM" id="Coils"/>
    </source>
</evidence>
<dbReference type="InterPro" id="IPR012388">
    <property type="entry name" value="CABLES1/2"/>
</dbReference>
<gene>
    <name evidence="5" type="ORF">BRAFLDRAFT_90689</name>
</gene>
<dbReference type="GO" id="GO:0020037">
    <property type="term" value="F:heme binding"/>
    <property type="evidence" value="ECO:0007669"/>
    <property type="project" value="InterPro"/>
</dbReference>
<feature type="coiled-coil region" evidence="2">
    <location>
        <begin position="446"/>
        <end position="473"/>
    </location>
</feature>
<feature type="compositionally biased region" description="Polar residues" evidence="3">
    <location>
        <begin position="114"/>
        <end position="131"/>
    </location>
</feature>
<accession>C3Y3H8</accession>
<dbReference type="InterPro" id="IPR001128">
    <property type="entry name" value="Cyt_P450"/>
</dbReference>
<proteinExistence type="inferred from homology"/>
<dbReference type="eggNOG" id="KOG4164">
    <property type="taxonomic scope" value="Eukaryota"/>
</dbReference>
<dbReference type="GO" id="GO:0004497">
    <property type="term" value="F:monooxygenase activity"/>
    <property type="evidence" value="ECO:0007669"/>
    <property type="project" value="InterPro"/>
</dbReference>
<dbReference type="CDD" id="cd20556">
    <property type="entry name" value="CYCLIN_CABLES"/>
    <property type="match status" value="1"/>
</dbReference>
<evidence type="ECO:0000256" key="3">
    <source>
        <dbReference type="SAM" id="MobiDB-lite"/>
    </source>
</evidence>
<keyword evidence="2" id="KW-0175">Coiled coil</keyword>
<feature type="region of interest" description="Disordered" evidence="3">
    <location>
        <begin position="114"/>
        <end position="164"/>
    </location>
</feature>
<dbReference type="Pfam" id="PF00067">
    <property type="entry name" value="p450"/>
    <property type="match status" value="1"/>
</dbReference>
<dbReference type="Pfam" id="PF00134">
    <property type="entry name" value="Cyclin_N"/>
    <property type="match status" value="1"/>
</dbReference>
<feature type="compositionally biased region" description="Polar residues" evidence="3">
    <location>
        <begin position="54"/>
        <end position="68"/>
    </location>
</feature>
<dbReference type="STRING" id="7739.C3Y3H8"/>
<dbReference type="EMBL" id="GG666483">
    <property type="protein sequence ID" value="EEN65245.1"/>
    <property type="molecule type" value="Genomic_DNA"/>
</dbReference>
<organism>
    <name type="scientific">Branchiostoma floridae</name>
    <name type="common">Florida lancelet</name>
    <name type="synonym">Amphioxus</name>
    <dbReference type="NCBI Taxonomy" id="7739"/>
    <lineage>
        <taxon>Eukaryota</taxon>
        <taxon>Metazoa</taxon>
        <taxon>Chordata</taxon>
        <taxon>Cephalochordata</taxon>
        <taxon>Leptocardii</taxon>
        <taxon>Amphioxiformes</taxon>
        <taxon>Branchiostomatidae</taxon>
        <taxon>Branchiostoma</taxon>
    </lineage>
</organism>
<dbReference type="InterPro" id="IPR036396">
    <property type="entry name" value="Cyt_P450_sf"/>
</dbReference>
<dbReference type="SUPFAM" id="SSF47954">
    <property type="entry name" value="Cyclin-like"/>
    <property type="match status" value="1"/>
</dbReference>
<evidence type="ECO:0000256" key="1">
    <source>
        <dbReference type="ARBA" id="ARBA00010617"/>
    </source>
</evidence>
<feature type="compositionally biased region" description="Basic and acidic residues" evidence="3">
    <location>
        <begin position="77"/>
        <end position="91"/>
    </location>
</feature>
<dbReference type="Gene3D" id="1.10.472.10">
    <property type="entry name" value="Cyclin-like"/>
    <property type="match status" value="1"/>
</dbReference>
<name>C3Y3H8_BRAFL</name>
<feature type="region of interest" description="Disordered" evidence="3">
    <location>
        <begin position="35"/>
        <end position="91"/>
    </location>
</feature>
<dbReference type="GO" id="GO:0051726">
    <property type="term" value="P:regulation of cell cycle"/>
    <property type="evidence" value="ECO:0007669"/>
    <property type="project" value="InterPro"/>
</dbReference>
<reference evidence="5" key="1">
    <citation type="journal article" date="2008" name="Nature">
        <title>The amphioxus genome and the evolution of the chordate karyotype.</title>
        <authorList>
            <consortium name="US DOE Joint Genome Institute (JGI-PGF)"/>
            <person name="Putnam N.H."/>
            <person name="Butts T."/>
            <person name="Ferrier D.E.K."/>
            <person name="Furlong R.F."/>
            <person name="Hellsten U."/>
            <person name="Kawashima T."/>
            <person name="Robinson-Rechavi M."/>
            <person name="Shoguchi E."/>
            <person name="Terry A."/>
            <person name="Yu J.-K."/>
            <person name="Benito-Gutierrez E.L."/>
            <person name="Dubchak I."/>
            <person name="Garcia-Fernandez J."/>
            <person name="Gibson-Brown J.J."/>
            <person name="Grigoriev I.V."/>
            <person name="Horton A.C."/>
            <person name="de Jong P.J."/>
            <person name="Jurka J."/>
            <person name="Kapitonov V.V."/>
            <person name="Kohara Y."/>
            <person name="Kuroki Y."/>
            <person name="Lindquist E."/>
            <person name="Lucas S."/>
            <person name="Osoegawa K."/>
            <person name="Pennacchio L.A."/>
            <person name="Salamov A.A."/>
            <person name="Satou Y."/>
            <person name="Sauka-Spengler T."/>
            <person name="Schmutz J."/>
            <person name="Shin-I T."/>
            <person name="Toyoda A."/>
            <person name="Bronner-Fraser M."/>
            <person name="Fujiyama A."/>
            <person name="Holland L.Z."/>
            <person name="Holland P.W.H."/>
            <person name="Satoh N."/>
            <person name="Rokhsar D.S."/>
        </authorList>
    </citation>
    <scope>NUCLEOTIDE SEQUENCE [LARGE SCALE GENOMIC DNA]</scope>
    <source>
        <strain evidence="5">S238N-H82</strain>
        <tissue evidence="5">Testes</tissue>
    </source>
</reference>
<feature type="region of interest" description="Disordered" evidence="3">
    <location>
        <begin position="1"/>
        <end position="22"/>
    </location>
</feature>
<protein>
    <recommendedName>
        <fullName evidence="4">Cyclin N-terminal domain-containing protein</fullName>
    </recommendedName>
</protein>
<dbReference type="SUPFAM" id="SSF48264">
    <property type="entry name" value="Cytochrome P450"/>
    <property type="match status" value="1"/>
</dbReference>
<dbReference type="eggNOG" id="KOG0157">
    <property type="taxonomic scope" value="Eukaryota"/>
</dbReference>
<evidence type="ECO:0000313" key="5">
    <source>
        <dbReference type="EMBL" id="EEN65245.1"/>
    </source>
</evidence>
<dbReference type="PANTHER" id="PTHR22896:SF0">
    <property type="entry name" value="CYCLIN N-TERMINAL DOMAIN-CONTAINING PROTEIN"/>
    <property type="match status" value="1"/>
</dbReference>